<evidence type="ECO:0000313" key="1">
    <source>
        <dbReference type="EMBL" id="KAA5532764.1"/>
    </source>
</evidence>
<reference evidence="1 2" key="1">
    <citation type="submission" date="2019-09" db="EMBL/GenBank/DDBJ databases">
        <title>Genome sequence and assembly of Flavobacterium sp.</title>
        <authorList>
            <person name="Chhetri G."/>
        </authorList>
    </citation>
    <scope>NUCLEOTIDE SEQUENCE [LARGE SCALE GENOMIC DNA]</scope>
    <source>
        <strain evidence="1 2">SNL9</strain>
    </source>
</reference>
<gene>
    <name evidence="1" type="ORF">F0460_13035</name>
</gene>
<accession>A0A5M6CC90</accession>
<dbReference type="AlphaFoldDB" id="A0A5M6CC90"/>
<evidence type="ECO:0000313" key="2">
    <source>
        <dbReference type="Proteomes" id="UP000325141"/>
    </source>
</evidence>
<proteinExistence type="predicted"/>
<sequence>MKTHKFSLDSHYWTQDDVECPYQLIRLLKHLASVSYYRKQLRYYCCYTLSHTMYGRESVSDVLYDTVVLQSLFKAAYKIYLNPSEFKKMNLMVSDVTRQELMELEYLNEEEFKNPYLVFETVFYSFSLDRVCKSIFDLVMSAMSETDFGKDYSCSISMVNFFKMLEAIEIIQKRDANSYS</sequence>
<organism evidence="1 2">
    <name type="scientific">Paenimyroides baculatum</name>
    <dbReference type="NCBI Taxonomy" id="2608000"/>
    <lineage>
        <taxon>Bacteria</taxon>
        <taxon>Pseudomonadati</taxon>
        <taxon>Bacteroidota</taxon>
        <taxon>Flavobacteriia</taxon>
        <taxon>Flavobacteriales</taxon>
        <taxon>Flavobacteriaceae</taxon>
        <taxon>Paenimyroides</taxon>
    </lineage>
</organism>
<dbReference type="EMBL" id="VWSG01000011">
    <property type="protein sequence ID" value="KAA5532764.1"/>
    <property type="molecule type" value="Genomic_DNA"/>
</dbReference>
<name>A0A5M6CC90_9FLAO</name>
<comment type="caution">
    <text evidence="1">The sequence shown here is derived from an EMBL/GenBank/DDBJ whole genome shotgun (WGS) entry which is preliminary data.</text>
</comment>
<dbReference type="RefSeq" id="WP_150013923.1">
    <property type="nucleotide sequence ID" value="NZ_VWSG01000011.1"/>
</dbReference>
<dbReference type="Proteomes" id="UP000325141">
    <property type="component" value="Unassembled WGS sequence"/>
</dbReference>
<keyword evidence="2" id="KW-1185">Reference proteome</keyword>
<protein>
    <submittedName>
        <fullName evidence="1">Uncharacterized protein</fullName>
    </submittedName>
</protein>